<feature type="domain" description="UDENN" evidence="3">
    <location>
        <begin position="133"/>
        <end position="577"/>
    </location>
</feature>
<organism evidence="4 5">
    <name type="scientific">Dendrothele bispora (strain CBS 962.96)</name>
    <dbReference type="NCBI Taxonomy" id="1314807"/>
    <lineage>
        <taxon>Eukaryota</taxon>
        <taxon>Fungi</taxon>
        <taxon>Dikarya</taxon>
        <taxon>Basidiomycota</taxon>
        <taxon>Agaricomycotina</taxon>
        <taxon>Agaricomycetes</taxon>
        <taxon>Agaricomycetidae</taxon>
        <taxon>Agaricales</taxon>
        <taxon>Agaricales incertae sedis</taxon>
        <taxon>Dendrothele</taxon>
    </lineage>
</organism>
<dbReference type="PANTHER" id="PTHR13677">
    <property type="entry name" value="LD41638P"/>
    <property type="match status" value="1"/>
</dbReference>
<dbReference type="GO" id="GO:0055037">
    <property type="term" value="C:recycling endosome"/>
    <property type="evidence" value="ECO:0007669"/>
    <property type="project" value="TreeGrafter"/>
</dbReference>
<name>A0A4S8MEJ6_DENBC</name>
<feature type="region of interest" description="Disordered" evidence="2">
    <location>
        <begin position="35"/>
        <end position="82"/>
    </location>
</feature>
<dbReference type="InterPro" id="IPR024224">
    <property type="entry name" value="DENND6"/>
</dbReference>
<dbReference type="OrthoDB" id="10265409at2759"/>
<dbReference type="GO" id="GO:0005085">
    <property type="term" value="F:guanyl-nucleotide exchange factor activity"/>
    <property type="evidence" value="ECO:0007669"/>
    <property type="project" value="InterPro"/>
</dbReference>
<dbReference type="PROSITE" id="PS50211">
    <property type="entry name" value="DENN"/>
    <property type="match status" value="1"/>
</dbReference>
<evidence type="ECO:0000256" key="2">
    <source>
        <dbReference type="SAM" id="MobiDB-lite"/>
    </source>
</evidence>
<proteinExistence type="inferred from homology"/>
<protein>
    <submittedName>
        <fullName evidence="4">DUF1630-domain-containing protein</fullName>
    </submittedName>
</protein>
<accession>A0A4S8MEJ6</accession>
<feature type="compositionally biased region" description="Low complexity" evidence="2">
    <location>
        <begin position="35"/>
        <end position="57"/>
    </location>
</feature>
<dbReference type="PANTHER" id="PTHR13677:SF0">
    <property type="entry name" value="LD41638P"/>
    <property type="match status" value="1"/>
</dbReference>
<evidence type="ECO:0000259" key="3">
    <source>
        <dbReference type="PROSITE" id="PS50211"/>
    </source>
</evidence>
<comment type="similarity">
    <text evidence="1">Belongs to the DENND6 family.</text>
</comment>
<dbReference type="AlphaFoldDB" id="A0A4S8MEJ6"/>
<keyword evidence="5" id="KW-1185">Reference proteome</keyword>
<gene>
    <name evidence="4" type="ORF">K435DRAFT_963712</name>
</gene>
<evidence type="ECO:0000256" key="1">
    <source>
        <dbReference type="ARBA" id="ARBA00007159"/>
    </source>
</evidence>
<dbReference type="InterPro" id="IPR037516">
    <property type="entry name" value="Tripartite_DENN"/>
</dbReference>
<reference evidence="4 5" key="1">
    <citation type="journal article" date="2019" name="Nat. Ecol. Evol.">
        <title>Megaphylogeny resolves global patterns of mushroom evolution.</title>
        <authorList>
            <person name="Varga T."/>
            <person name="Krizsan K."/>
            <person name="Foldi C."/>
            <person name="Dima B."/>
            <person name="Sanchez-Garcia M."/>
            <person name="Sanchez-Ramirez S."/>
            <person name="Szollosi G.J."/>
            <person name="Szarkandi J.G."/>
            <person name="Papp V."/>
            <person name="Albert L."/>
            <person name="Andreopoulos W."/>
            <person name="Angelini C."/>
            <person name="Antonin V."/>
            <person name="Barry K.W."/>
            <person name="Bougher N.L."/>
            <person name="Buchanan P."/>
            <person name="Buyck B."/>
            <person name="Bense V."/>
            <person name="Catcheside P."/>
            <person name="Chovatia M."/>
            <person name="Cooper J."/>
            <person name="Damon W."/>
            <person name="Desjardin D."/>
            <person name="Finy P."/>
            <person name="Geml J."/>
            <person name="Haridas S."/>
            <person name="Hughes K."/>
            <person name="Justo A."/>
            <person name="Karasinski D."/>
            <person name="Kautmanova I."/>
            <person name="Kiss B."/>
            <person name="Kocsube S."/>
            <person name="Kotiranta H."/>
            <person name="LaButti K.M."/>
            <person name="Lechner B.E."/>
            <person name="Liimatainen K."/>
            <person name="Lipzen A."/>
            <person name="Lukacs Z."/>
            <person name="Mihaltcheva S."/>
            <person name="Morgado L.N."/>
            <person name="Niskanen T."/>
            <person name="Noordeloos M.E."/>
            <person name="Ohm R.A."/>
            <person name="Ortiz-Santana B."/>
            <person name="Ovrebo C."/>
            <person name="Racz N."/>
            <person name="Riley R."/>
            <person name="Savchenko A."/>
            <person name="Shiryaev A."/>
            <person name="Soop K."/>
            <person name="Spirin V."/>
            <person name="Szebenyi C."/>
            <person name="Tomsovsky M."/>
            <person name="Tulloss R.E."/>
            <person name="Uehling J."/>
            <person name="Grigoriev I.V."/>
            <person name="Vagvolgyi C."/>
            <person name="Papp T."/>
            <person name="Martin F.M."/>
            <person name="Miettinen O."/>
            <person name="Hibbett D.S."/>
            <person name="Nagy L.G."/>
        </authorList>
    </citation>
    <scope>NUCLEOTIDE SEQUENCE [LARGE SCALE GENOMIC DNA]</scope>
    <source>
        <strain evidence="4 5">CBS 962.96</strain>
    </source>
</reference>
<evidence type="ECO:0000313" key="4">
    <source>
        <dbReference type="EMBL" id="THV01038.1"/>
    </source>
</evidence>
<dbReference type="Proteomes" id="UP000297245">
    <property type="component" value="Unassembled WGS sequence"/>
</dbReference>
<evidence type="ECO:0000313" key="5">
    <source>
        <dbReference type="Proteomes" id="UP000297245"/>
    </source>
</evidence>
<dbReference type="EMBL" id="ML179095">
    <property type="protein sequence ID" value="THV01038.1"/>
    <property type="molecule type" value="Genomic_DNA"/>
</dbReference>
<sequence>MSKANLKLEGFGDDIEEVDVADLASGFSILSASSSAFASPSGVSPAATPPRRTGTPTQSATLPRNVVFNPLGSPSSPDLREHKRPLYRPQLSRSQTLPKLQHFEIKQKNTTRTEIEGLPVDLDVVSKLRRWILGIAIVDFDVDDGPVVNGVYPPLVLFPREAENIAFSAFPDSSQFDQGSQSHSFRIREDQVSVTSDKRPASKDGFIYGYSHFTQRKDSESKRGYEQRSVVILTHLQLPSLFTHLCSMFGPLFQEHGIPMLEAACHNIATWSDPIPGAFLELGFLGNVLQVEFPQNDDVQQLTDTSSFREKYDPKLHILASSAPFFPPPLLLFEACLSNLWSIWECVVLCEPILVFGSSPAQTSQAIWFLRDLLRPIPLAGDIRPYFTIHDKDHSALVNKLPPKSGVLLGVTNPFFDRTCSHWPHILSLGKKISLQTATKGNHTPTAPGPAPGWKTKLHKRYISKDRVLLKQLEDACRGTEQQKLDASLMLRRHFCSRTNELILPLARYLNTLIPTPSELINSGRKNGPPRLKPFNSINFFASLKAHGTTLPFRSTSKRTEFYEKWLKTPAFGLWLGQQENIVQDVLKENTARIS</sequence>